<dbReference type="AlphaFoldDB" id="A0A6S6SBP6"/>
<dbReference type="Gene3D" id="3.30.70.100">
    <property type="match status" value="1"/>
</dbReference>
<dbReference type="InterPro" id="IPR006685">
    <property type="entry name" value="MscS_channel_2nd"/>
</dbReference>
<dbReference type="Gene3D" id="1.10.287.1260">
    <property type="match status" value="1"/>
</dbReference>
<dbReference type="Pfam" id="PF04972">
    <property type="entry name" value="BON"/>
    <property type="match status" value="1"/>
</dbReference>
<evidence type="ECO:0000256" key="2">
    <source>
        <dbReference type="ARBA" id="ARBA00008017"/>
    </source>
</evidence>
<dbReference type="InterPro" id="IPR006686">
    <property type="entry name" value="MscS_channel_CS"/>
</dbReference>
<protein>
    <recommendedName>
        <fullName evidence="7">Small-conductance mechanosensitive channel</fullName>
    </recommendedName>
</protein>
<accession>A0A6S6SBP6</accession>
<dbReference type="InterPro" id="IPR045275">
    <property type="entry name" value="MscS_archaea/bacteria_type"/>
</dbReference>
<keyword evidence="7" id="KW-0407">Ion channel</keyword>
<dbReference type="InterPro" id="IPR007055">
    <property type="entry name" value="BON_dom"/>
</dbReference>
<feature type="signal peptide" evidence="8">
    <location>
        <begin position="1"/>
        <end position="22"/>
    </location>
</feature>
<dbReference type="SUPFAM" id="SSF50182">
    <property type="entry name" value="Sm-like ribonucleoproteins"/>
    <property type="match status" value="1"/>
</dbReference>
<feature type="transmembrane region" description="Helical" evidence="7">
    <location>
        <begin position="140"/>
        <end position="161"/>
    </location>
</feature>
<dbReference type="GO" id="GO:0008381">
    <property type="term" value="F:mechanosensitive monoatomic ion channel activity"/>
    <property type="evidence" value="ECO:0007669"/>
    <property type="project" value="InterPro"/>
</dbReference>
<dbReference type="SUPFAM" id="SSF82689">
    <property type="entry name" value="Mechanosensitive channel protein MscS (YggB), C-terminal domain"/>
    <property type="match status" value="1"/>
</dbReference>
<proteinExistence type="inferred from homology"/>
<dbReference type="EMBL" id="CACVAT010000047">
    <property type="protein sequence ID" value="CAA6802807.1"/>
    <property type="molecule type" value="Genomic_DNA"/>
</dbReference>
<evidence type="ECO:0000256" key="8">
    <source>
        <dbReference type="SAM" id="SignalP"/>
    </source>
</evidence>
<sequence length="421" mass="46322">MSKLLSAILCLLLIFSTSSVMANELTELLTGAATEEISDKVISKDNTPQDDKKISGRIREIFIELDNLKSVNVAVSKGVVTLSGEIDSVDMGKRAVQYARKVEGVVEVENQLTMTRNIERRVTTALERLEKIGVHLLNSLPLFLLAALLLVVFWVCARWVAARQSFYQKFTPNAFIATLVSQLVRIVIIVTGIILALTLLDATSLIGTVLGAAGIVGLAIGFAIRDTVENYIASILLSLRNPFEPNDWVKIEGYEGSVIRLTSRATVLMTADGNHVRIPNSTVFKGIITNYTRNPMRRLGFVVNIEAKQDLLETQTAIAAVVAEIDGILPDPPAKTVLRELSGDKVTVDVHGWVDQEHHSFARVRSEAIRRVQHLLNGEKAIDSVVAQDLGVEHDLDKQLAQDRQEDTVENLLSKDTAKEI</sequence>
<dbReference type="PANTHER" id="PTHR30221:SF1">
    <property type="entry name" value="SMALL-CONDUCTANCE MECHANOSENSITIVE CHANNEL"/>
    <property type="match status" value="1"/>
</dbReference>
<dbReference type="InterPro" id="IPR011014">
    <property type="entry name" value="MscS_channel_TM-2"/>
</dbReference>
<comment type="similarity">
    <text evidence="2 7">Belongs to the MscS (TC 1.A.23) family.</text>
</comment>
<comment type="caution">
    <text evidence="7">Lacks conserved residue(s) required for the propagation of feature annotation.</text>
</comment>
<feature type="transmembrane region" description="Helical" evidence="7">
    <location>
        <begin position="173"/>
        <end position="199"/>
    </location>
</feature>
<keyword evidence="3" id="KW-1003">Cell membrane</keyword>
<evidence type="ECO:0000256" key="4">
    <source>
        <dbReference type="ARBA" id="ARBA00022692"/>
    </source>
</evidence>
<gene>
    <name evidence="10" type="ORF">HELGO_WM29233</name>
</gene>
<dbReference type="Gene3D" id="3.30.1340.30">
    <property type="match status" value="1"/>
</dbReference>
<keyword evidence="7" id="KW-0813">Transport</keyword>
<feature type="chain" id="PRO_5027903343" description="Small-conductance mechanosensitive channel" evidence="8">
    <location>
        <begin position="23"/>
        <end position="421"/>
    </location>
</feature>
<evidence type="ECO:0000256" key="7">
    <source>
        <dbReference type="RuleBase" id="RU369025"/>
    </source>
</evidence>
<evidence type="ECO:0000256" key="6">
    <source>
        <dbReference type="ARBA" id="ARBA00023136"/>
    </source>
</evidence>
<dbReference type="InterPro" id="IPR023408">
    <property type="entry name" value="MscS_beta-dom_sf"/>
</dbReference>
<keyword evidence="6 7" id="KW-0472">Membrane</keyword>
<comment type="function">
    <text evidence="7">Mechanosensitive channel that participates in the regulation of osmotic pressure changes within the cell, opening in response to stretch forces in the membrane lipid bilayer, without the need for other proteins. Contributes to normal resistance to hypoosmotic shock. Forms an ion channel of 1.0 nanosiemens conductance with a slight preference for anions.</text>
</comment>
<dbReference type="SUPFAM" id="SSF82861">
    <property type="entry name" value="Mechanosensitive channel protein MscS (YggB), transmembrane region"/>
    <property type="match status" value="1"/>
</dbReference>
<evidence type="ECO:0000313" key="10">
    <source>
        <dbReference type="EMBL" id="CAA6802807.1"/>
    </source>
</evidence>
<keyword evidence="7" id="KW-0406">Ion transport</keyword>
<evidence type="ECO:0000256" key="1">
    <source>
        <dbReference type="ARBA" id="ARBA00004651"/>
    </source>
</evidence>
<name>A0A6S6SBP6_9GAMM</name>
<dbReference type="PANTHER" id="PTHR30221">
    <property type="entry name" value="SMALL-CONDUCTANCE MECHANOSENSITIVE CHANNEL"/>
    <property type="match status" value="1"/>
</dbReference>
<evidence type="ECO:0000256" key="3">
    <source>
        <dbReference type="ARBA" id="ARBA00022475"/>
    </source>
</evidence>
<feature type="domain" description="BON" evidence="9">
    <location>
        <begin position="50"/>
        <end position="116"/>
    </location>
</feature>
<comment type="subunit">
    <text evidence="7">Homoheptamer.</text>
</comment>
<evidence type="ECO:0000256" key="5">
    <source>
        <dbReference type="ARBA" id="ARBA00022989"/>
    </source>
</evidence>
<dbReference type="Pfam" id="PF00924">
    <property type="entry name" value="MS_channel_2nd"/>
    <property type="match status" value="1"/>
</dbReference>
<dbReference type="PROSITE" id="PS01246">
    <property type="entry name" value="UPF0003"/>
    <property type="match status" value="1"/>
</dbReference>
<dbReference type="InterPro" id="IPR011066">
    <property type="entry name" value="MscS_channel_C_sf"/>
</dbReference>
<dbReference type="Gene3D" id="2.30.30.60">
    <property type="match status" value="1"/>
</dbReference>
<feature type="transmembrane region" description="Helical" evidence="7">
    <location>
        <begin position="205"/>
        <end position="224"/>
    </location>
</feature>
<keyword evidence="7" id="KW-0997">Cell inner membrane</keyword>
<comment type="subcellular location">
    <subcellularLocation>
        <location evidence="7">Cell inner membrane</location>
        <topology evidence="7">Multi-pass membrane protein</topology>
    </subcellularLocation>
    <subcellularLocation>
        <location evidence="1">Cell membrane</location>
        <topology evidence="1">Multi-pass membrane protein</topology>
    </subcellularLocation>
</comment>
<keyword evidence="4 7" id="KW-0812">Transmembrane</keyword>
<dbReference type="InterPro" id="IPR010920">
    <property type="entry name" value="LSM_dom_sf"/>
</dbReference>
<keyword evidence="8" id="KW-0732">Signal</keyword>
<reference evidence="10" key="1">
    <citation type="submission" date="2020-01" db="EMBL/GenBank/DDBJ databases">
        <authorList>
            <person name="Meier V. D."/>
            <person name="Meier V D."/>
        </authorList>
    </citation>
    <scope>NUCLEOTIDE SEQUENCE</scope>
    <source>
        <strain evidence="10">HLG_WM_MAG_09</strain>
    </source>
</reference>
<evidence type="ECO:0000259" key="9">
    <source>
        <dbReference type="PROSITE" id="PS50914"/>
    </source>
</evidence>
<dbReference type="GO" id="GO:0005886">
    <property type="term" value="C:plasma membrane"/>
    <property type="evidence" value="ECO:0007669"/>
    <property type="project" value="UniProtKB-SubCell"/>
</dbReference>
<organism evidence="10">
    <name type="scientific">uncultured Thiotrichaceae bacterium</name>
    <dbReference type="NCBI Taxonomy" id="298394"/>
    <lineage>
        <taxon>Bacteria</taxon>
        <taxon>Pseudomonadati</taxon>
        <taxon>Pseudomonadota</taxon>
        <taxon>Gammaproteobacteria</taxon>
        <taxon>Thiotrichales</taxon>
        <taxon>Thiotrichaceae</taxon>
        <taxon>environmental samples</taxon>
    </lineage>
</organism>
<dbReference type="PROSITE" id="PS50914">
    <property type="entry name" value="BON"/>
    <property type="match status" value="1"/>
</dbReference>
<keyword evidence="5 7" id="KW-1133">Transmembrane helix</keyword>